<dbReference type="Pfam" id="PF05278">
    <property type="entry name" value="PEARLI-4"/>
    <property type="match status" value="1"/>
</dbReference>
<dbReference type="GO" id="GO:0000785">
    <property type="term" value="C:chromatin"/>
    <property type="evidence" value="ECO:0007669"/>
    <property type="project" value="TreeGrafter"/>
</dbReference>
<keyword evidence="4" id="KW-0539">Nucleus</keyword>
<dbReference type="PANTHER" id="PTHR12663:SF63">
    <property type="entry name" value="PHOSPHOLIPASE-LIKE PROTEIN-RELATED"/>
    <property type="match status" value="1"/>
</dbReference>
<dbReference type="GO" id="GO:0007064">
    <property type="term" value="P:mitotic sister chromatid cohesion"/>
    <property type="evidence" value="ECO:0007669"/>
    <property type="project" value="InterPro"/>
</dbReference>
<evidence type="ECO:0000256" key="4">
    <source>
        <dbReference type="ARBA" id="ARBA00023242"/>
    </source>
</evidence>
<accession>A0A2U1M1V8</accession>
<dbReference type="OrthoDB" id="200660at2759"/>
<evidence type="ECO:0000256" key="2">
    <source>
        <dbReference type="ARBA" id="ARBA00022763"/>
    </source>
</evidence>
<keyword evidence="3" id="KW-0234">DNA repair</keyword>
<dbReference type="GO" id="GO:0005634">
    <property type="term" value="C:nucleus"/>
    <property type="evidence" value="ECO:0007669"/>
    <property type="project" value="UniProtKB-SubCell"/>
</dbReference>
<dbReference type="PANTHER" id="PTHR12663">
    <property type="entry name" value="ANDROGEN INDUCED INHIBITOR OF PROLIFERATION AS3 / PDS5-RELATED"/>
    <property type="match status" value="1"/>
</dbReference>
<keyword evidence="2" id="KW-0227">DNA damage</keyword>
<evidence type="ECO:0000313" key="6">
    <source>
        <dbReference type="Proteomes" id="UP000245207"/>
    </source>
</evidence>
<dbReference type="STRING" id="35608.A0A2U1M1V8"/>
<name>A0A2U1M1V8_ARTAN</name>
<comment type="caution">
    <text evidence="5">The sequence shown here is derived from an EMBL/GenBank/DDBJ whole genome shotgun (WGS) entry which is preliminary data.</text>
</comment>
<proteinExistence type="predicted"/>
<dbReference type="InterPro" id="IPR007942">
    <property type="entry name" value="PLipase-like"/>
</dbReference>
<keyword evidence="6" id="KW-1185">Reference proteome</keyword>
<gene>
    <name evidence="5" type="ORF">CTI12_AA429110</name>
</gene>
<evidence type="ECO:0000256" key="3">
    <source>
        <dbReference type="ARBA" id="ARBA00023204"/>
    </source>
</evidence>
<protein>
    <submittedName>
        <fullName evidence="5">Phospholipase-like protein</fullName>
    </submittedName>
</protein>
<evidence type="ECO:0000256" key="1">
    <source>
        <dbReference type="ARBA" id="ARBA00004123"/>
    </source>
</evidence>
<evidence type="ECO:0000313" key="5">
    <source>
        <dbReference type="EMBL" id="PWA55242.1"/>
    </source>
</evidence>
<dbReference type="InterPro" id="IPR039776">
    <property type="entry name" value="Pds5"/>
</dbReference>
<sequence>MGSRVFVNNNQLEIDLTEAGNKLLNFSSLSSAADISTILLPTEHNLSSVPQSPPKPLIKPLHQIINALVAKDLMRHPDMYVNISVACCICQILRITAPNAPYNHEQIKDFFELVVLCFEKLSSASGEYYGQMTKVLEVFSKARLPILMLDLKQDGHGLTVRLFKHILNVSDSNSTAIVLHMEKIMTMLIEESEELAIELQALILASMTKDNQSASPVCWQFGEKVLMICAAKLKPIDRMSIAVYDYPKMVAQICRTTSEMLCNNHILFHGAKETIPFTYETSKMIDKIKLECPATIDMIQTLRHCKDTSMALKSVTEMNGKRKRNNEQGCKLSATGKDWMNRPDTAKILGPKTGVDRYTGLIQNGCNLFLTQVLHHQVLVNGSKGIFRTVRTIRDVSILIKLTFRNALETNSAENAIIKQLIQYTADSKVKERKTEIDAYLSQEASLDEAQSDEHGQILVGRKIRVWRAKDEIYRPGVVKSFDCIYKLHKVLLDDGFELVIDLKLKRWMFDNFSAIPDSSAGPAPREVSSPQSGIICVQGYKVKNVYAPILEAIFKKHGDIAAKCVFTNAAMRTPLVEAVCDIVGRIETSDVTNIISNMKEIESQVYVAEAAKMNVSWLRAHLEAICKMNEAGKKVTMLMELKTNTILVKKAAGTDLRERYAKLVAAQNQFAEAQRCVEVLNLVENKLNNNVLESKAEKDLWAGHPII</sequence>
<reference evidence="5 6" key="1">
    <citation type="journal article" date="2018" name="Mol. Plant">
        <title>The genome of Artemisia annua provides insight into the evolution of Asteraceae family and artemisinin biosynthesis.</title>
        <authorList>
            <person name="Shen Q."/>
            <person name="Zhang L."/>
            <person name="Liao Z."/>
            <person name="Wang S."/>
            <person name="Yan T."/>
            <person name="Shi P."/>
            <person name="Liu M."/>
            <person name="Fu X."/>
            <person name="Pan Q."/>
            <person name="Wang Y."/>
            <person name="Lv Z."/>
            <person name="Lu X."/>
            <person name="Zhang F."/>
            <person name="Jiang W."/>
            <person name="Ma Y."/>
            <person name="Chen M."/>
            <person name="Hao X."/>
            <person name="Li L."/>
            <person name="Tang Y."/>
            <person name="Lv G."/>
            <person name="Zhou Y."/>
            <person name="Sun X."/>
            <person name="Brodelius P.E."/>
            <person name="Rose J.K.C."/>
            <person name="Tang K."/>
        </authorList>
    </citation>
    <scope>NUCLEOTIDE SEQUENCE [LARGE SCALE GENOMIC DNA]</scope>
    <source>
        <strain evidence="6">cv. Huhao1</strain>
        <tissue evidence="5">Leaf</tissue>
    </source>
</reference>
<dbReference type="Proteomes" id="UP000245207">
    <property type="component" value="Unassembled WGS sequence"/>
</dbReference>
<dbReference type="GO" id="GO:0006281">
    <property type="term" value="P:DNA repair"/>
    <property type="evidence" value="ECO:0007669"/>
    <property type="project" value="UniProtKB-KW"/>
</dbReference>
<organism evidence="5 6">
    <name type="scientific">Artemisia annua</name>
    <name type="common">Sweet wormwood</name>
    <dbReference type="NCBI Taxonomy" id="35608"/>
    <lineage>
        <taxon>Eukaryota</taxon>
        <taxon>Viridiplantae</taxon>
        <taxon>Streptophyta</taxon>
        <taxon>Embryophyta</taxon>
        <taxon>Tracheophyta</taxon>
        <taxon>Spermatophyta</taxon>
        <taxon>Magnoliopsida</taxon>
        <taxon>eudicotyledons</taxon>
        <taxon>Gunneridae</taxon>
        <taxon>Pentapetalae</taxon>
        <taxon>asterids</taxon>
        <taxon>campanulids</taxon>
        <taxon>Asterales</taxon>
        <taxon>Asteraceae</taxon>
        <taxon>Asteroideae</taxon>
        <taxon>Anthemideae</taxon>
        <taxon>Artemisiinae</taxon>
        <taxon>Artemisia</taxon>
    </lineage>
</organism>
<dbReference type="EMBL" id="PKPP01006811">
    <property type="protein sequence ID" value="PWA55242.1"/>
    <property type="molecule type" value="Genomic_DNA"/>
</dbReference>
<dbReference type="Pfam" id="PF20168">
    <property type="entry name" value="PDS5"/>
    <property type="match status" value="1"/>
</dbReference>
<dbReference type="AlphaFoldDB" id="A0A2U1M1V8"/>
<comment type="subcellular location">
    <subcellularLocation>
        <location evidence="1">Nucleus</location>
    </subcellularLocation>
</comment>